<feature type="compositionally biased region" description="Acidic residues" evidence="1">
    <location>
        <begin position="111"/>
        <end position="144"/>
    </location>
</feature>
<reference evidence="3" key="1">
    <citation type="submission" date="2013-11" db="EMBL/GenBank/DDBJ databases">
        <authorList>
            <person name="Hoang H.T."/>
            <person name="Killian M.L."/>
            <person name="Madson D.M."/>
            <person name="Arruda P.H.E."/>
            <person name="Sun D."/>
            <person name="Schwartz K.J."/>
            <person name="Yoon K."/>
        </authorList>
    </citation>
    <scope>NUCLEOTIDE SEQUENCE [LARGE SCALE GENOMIC DNA]</scope>
    <source>
        <strain evidence="3">CDK2</strain>
    </source>
</reference>
<organism evidence="2 3">
    <name type="scientific">Halolamina pelagica</name>
    <dbReference type="NCBI Taxonomy" id="699431"/>
    <lineage>
        <taxon>Archaea</taxon>
        <taxon>Methanobacteriati</taxon>
        <taxon>Methanobacteriota</taxon>
        <taxon>Stenosarchaea group</taxon>
        <taxon>Halobacteria</taxon>
        <taxon>Halobacteriales</taxon>
        <taxon>Haloferacaceae</taxon>
    </lineage>
</organism>
<dbReference type="AlphaFoldDB" id="A0A0P7GAV3"/>
<sequence length="151" mass="16256">MDCRVVLEAAVPVYDVATPEAAVGAAISKIGKALNPELSYVDIEPRSRRSPRGAELPPATVAAGEGLVALELGMTVYDVEGADHAVTIARSEIGRRLEEIPLERVSCSPVDADDSDAAEPETVEEGAEREDDDGEETLLPEFEEMVERHRE</sequence>
<evidence type="ECO:0000313" key="3">
    <source>
        <dbReference type="Proteomes" id="UP000050535"/>
    </source>
</evidence>
<name>A0A0P7GAV3_9EURY</name>
<accession>A0A0P7GAV3</accession>
<evidence type="ECO:0000256" key="1">
    <source>
        <dbReference type="SAM" id="MobiDB-lite"/>
    </source>
</evidence>
<dbReference type="PANTHER" id="PTHR42199">
    <property type="entry name" value="UPF0212 PROTEIN MJ0068"/>
    <property type="match status" value="1"/>
</dbReference>
<dbReference type="PANTHER" id="PTHR42199:SF1">
    <property type="entry name" value="UPF0212 PROTEIN TK1194"/>
    <property type="match status" value="1"/>
</dbReference>
<dbReference type="Pfam" id="PF04475">
    <property type="entry name" value="DUF555"/>
    <property type="match status" value="1"/>
</dbReference>
<dbReference type="RefSeq" id="WP_054583505.1">
    <property type="nucleotide sequence ID" value="NZ_LGUC01000001.1"/>
</dbReference>
<dbReference type="OrthoDB" id="214737at2157"/>
<gene>
    <name evidence="2" type="ORF">SY89_01309</name>
</gene>
<protein>
    <submittedName>
        <fullName evidence="2">Uncharacterized protein</fullName>
    </submittedName>
</protein>
<feature type="region of interest" description="Disordered" evidence="1">
    <location>
        <begin position="104"/>
        <end position="151"/>
    </location>
</feature>
<keyword evidence="3" id="KW-1185">Reference proteome</keyword>
<dbReference type="Proteomes" id="UP000050535">
    <property type="component" value="Unassembled WGS sequence"/>
</dbReference>
<dbReference type="InterPro" id="IPR007564">
    <property type="entry name" value="UPF0212"/>
</dbReference>
<proteinExistence type="predicted"/>
<dbReference type="STRING" id="699431.SY89_01309"/>
<dbReference type="NCBIfam" id="NF003035">
    <property type="entry name" value="PRK03922.1"/>
    <property type="match status" value="1"/>
</dbReference>
<evidence type="ECO:0000313" key="2">
    <source>
        <dbReference type="EMBL" id="KPN30574.1"/>
    </source>
</evidence>
<comment type="caution">
    <text evidence="2">The sequence shown here is derived from an EMBL/GenBank/DDBJ whole genome shotgun (WGS) entry which is preliminary data.</text>
</comment>
<dbReference type="PATRIC" id="fig|699431.3.peg.1338"/>
<dbReference type="EMBL" id="LGUC01000001">
    <property type="protein sequence ID" value="KPN30574.1"/>
    <property type="molecule type" value="Genomic_DNA"/>
</dbReference>